<reference evidence="3 5" key="3">
    <citation type="submission" date="2024-06" db="EMBL/GenBank/DDBJ databases">
        <title>Halorubrum miltondacostae sp. nov., a potential PHA producer isolated from an inland solar saltern in Rio Maior, Portugal.</title>
        <authorList>
            <person name="Albuquerque L."/>
            <person name="Viver T."/>
            <person name="Barroso C."/>
            <person name="Claudino R."/>
            <person name="Galvan M."/>
            <person name="Simoes G."/>
            <person name="Lobo Da Cunha A."/>
            <person name="Egas C."/>
        </authorList>
    </citation>
    <scope>NUCLEOTIDE SEQUENCE [LARGE SCALE GENOMIC DNA]</scope>
    <source>
        <strain evidence="3 5">DSM 18646</strain>
    </source>
</reference>
<evidence type="ECO:0000313" key="5">
    <source>
        <dbReference type="Proteomes" id="UP001567571"/>
    </source>
</evidence>
<dbReference type="Proteomes" id="UP001501425">
    <property type="component" value="Unassembled WGS sequence"/>
</dbReference>
<proteinExistence type="predicted"/>
<feature type="compositionally biased region" description="Basic and acidic residues" evidence="1">
    <location>
        <begin position="123"/>
        <end position="169"/>
    </location>
</feature>
<evidence type="ECO:0000313" key="3">
    <source>
        <dbReference type="EMBL" id="MEZ3166629.1"/>
    </source>
</evidence>
<protein>
    <submittedName>
        <fullName evidence="2">Uncharacterized protein</fullName>
    </submittedName>
</protein>
<reference evidence="2" key="1">
    <citation type="journal article" date="2014" name="Int. J. Syst. Evol. Microbiol.">
        <title>Complete genome sequence of Corynebacterium casei LMG S-19264T (=DSM 44701T), isolated from a smear-ripened cheese.</title>
        <authorList>
            <consortium name="US DOE Joint Genome Institute (JGI-PGF)"/>
            <person name="Walter F."/>
            <person name="Albersmeier A."/>
            <person name="Kalinowski J."/>
            <person name="Ruckert C."/>
        </authorList>
    </citation>
    <scope>NUCLEOTIDE SEQUENCE</scope>
    <source>
        <strain evidence="2">JCM 14265</strain>
    </source>
</reference>
<keyword evidence="5" id="KW-1185">Reference proteome</keyword>
<dbReference type="Proteomes" id="UP001567571">
    <property type="component" value="Unassembled WGS sequence"/>
</dbReference>
<sequence>MSLELYERFERQTSIDSSREEGNAIGTFRPMIIDCLLRHLERVADQGNIDGWMDYVDPKLTYWENRAHLKEKAGATGFDSPFKPERERWVSDMLDKQEEYEEQHENEEPNVPKRSAGSTGGRTEPESELGKWAREHAEDRPRPGDGGEEILLKRERERTWQEQQRDWQH</sequence>
<accession>A0AAV3SVR0</accession>
<dbReference type="EMBL" id="BAAADQ010000015">
    <property type="protein sequence ID" value="GAA0550774.1"/>
    <property type="molecule type" value="Genomic_DNA"/>
</dbReference>
<dbReference type="AlphaFoldDB" id="A0AAV3SVR0"/>
<gene>
    <name evidence="3" type="ORF">ABNG02_04735</name>
    <name evidence="2" type="ORF">GCM10008994_27100</name>
</gene>
<dbReference type="RefSeq" id="WP_343780037.1">
    <property type="nucleotide sequence ID" value="NZ_BAAADQ010000015.1"/>
</dbReference>
<reference evidence="2" key="2">
    <citation type="submission" date="2023-12" db="EMBL/GenBank/DDBJ databases">
        <authorList>
            <person name="Sun Q."/>
            <person name="Inoue M."/>
        </authorList>
    </citation>
    <scope>NUCLEOTIDE SEQUENCE</scope>
    <source>
        <strain evidence="2">JCM 14265</strain>
    </source>
</reference>
<comment type="caution">
    <text evidence="2">The sequence shown here is derived from an EMBL/GenBank/DDBJ whole genome shotgun (WGS) entry which is preliminary data.</text>
</comment>
<feature type="region of interest" description="Disordered" evidence="1">
    <location>
        <begin position="73"/>
        <end position="169"/>
    </location>
</feature>
<feature type="compositionally biased region" description="Basic and acidic residues" evidence="1">
    <location>
        <begin position="82"/>
        <end position="97"/>
    </location>
</feature>
<organism evidence="2 4">
    <name type="scientific">Halorubrum ejinorense</name>
    <dbReference type="NCBI Taxonomy" id="425309"/>
    <lineage>
        <taxon>Archaea</taxon>
        <taxon>Methanobacteriati</taxon>
        <taxon>Methanobacteriota</taxon>
        <taxon>Stenosarchaea group</taxon>
        <taxon>Halobacteria</taxon>
        <taxon>Halobacteriales</taxon>
        <taxon>Haloferacaceae</taxon>
        <taxon>Halorubrum</taxon>
    </lineage>
</organism>
<name>A0AAV3SVR0_9EURY</name>
<evidence type="ECO:0000256" key="1">
    <source>
        <dbReference type="SAM" id="MobiDB-lite"/>
    </source>
</evidence>
<evidence type="ECO:0000313" key="2">
    <source>
        <dbReference type="EMBL" id="GAA0550774.1"/>
    </source>
</evidence>
<evidence type="ECO:0000313" key="4">
    <source>
        <dbReference type="Proteomes" id="UP001501425"/>
    </source>
</evidence>
<dbReference type="EMBL" id="JBEDNW010000002">
    <property type="protein sequence ID" value="MEZ3166629.1"/>
    <property type="molecule type" value="Genomic_DNA"/>
</dbReference>